<feature type="domain" description="Polysaccharide export protein N-terminal" evidence="15">
    <location>
        <begin position="54"/>
        <end position="150"/>
    </location>
</feature>
<evidence type="ECO:0000256" key="6">
    <source>
        <dbReference type="ARBA" id="ARBA00022692"/>
    </source>
</evidence>
<keyword evidence="7" id="KW-0732">Signal</keyword>
<keyword evidence="18" id="KW-1185">Reference proteome</keyword>
<dbReference type="InterPro" id="IPR003715">
    <property type="entry name" value="Poly_export_N"/>
</dbReference>
<dbReference type="Pfam" id="PF02563">
    <property type="entry name" value="Poly_export"/>
    <property type="match status" value="1"/>
</dbReference>
<dbReference type="STRING" id="241145.SAMN05660776_1995"/>
<dbReference type="AlphaFoldDB" id="A0A1T5CKP2"/>
<evidence type="ECO:0000256" key="2">
    <source>
        <dbReference type="ARBA" id="ARBA00009450"/>
    </source>
</evidence>
<dbReference type="GO" id="GO:0006811">
    <property type="term" value="P:monoatomic ion transport"/>
    <property type="evidence" value="ECO:0007669"/>
    <property type="project" value="UniProtKB-KW"/>
</dbReference>
<evidence type="ECO:0000256" key="1">
    <source>
        <dbReference type="ARBA" id="ARBA00004571"/>
    </source>
</evidence>
<evidence type="ECO:0000256" key="11">
    <source>
        <dbReference type="ARBA" id="ARBA00023136"/>
    </source>
</evidence>
<dbReference type="InterPro" id="IPR054765">
    <property type="entry name" value="SLBB_dom"/>
</dbReference>
<evidence type="ECO:0000256" key="9">
    <source>
        <dbReference type="ARBA" id="ARBA00023065"/>
    </source>
</evidence>
<organism evidence="17 18">
    <name type="scientific">Salegentibacter holothuriorum</name>
    <dbReference type="NCBI Taxonomy" id="241145"/>
    <lineage>
        <taxon>Bacteria</taxon>
        <taxon>Pseudomonadati</taxon>
        <taxon>Bacteroidota</taxon>
        <taxon>Flavobacteriia</taxon>
        <taxon>Flavobacteriales</taxon>
        <taxon>Flavobacteriaceae</taxon>
        <taxon>Salegentibacter</taxon>
    </lineage>
</organism>
<keyword evidence="6" id="KW-0812">Transmembrane</keyword>
<proteinExistence type="inferred from homology"/>
<evidence type="ECO:0000313" key="18">
    <source>
        <dbReference type="Proteomes" id="UP000190230"/>
    </source>
</evidence>
<feature type="domain" description="SLBB" evidence="16">
    <location>
        <begin position="161"/>
        <end position="234"/>
    </location>
</feature>
<dbReference type="GO" id="GO:0015159">
    <property type="term" value="F:polysaccharide transmembrane transporter activity"/>
    <property type="evidence" value="ECO:0007669"/>
    <property type="project" value="InterPro"/>
</dbReference>
<evidence type="ECO:0000256" key="5">
    <source>
        <dbReference type="ARBA" id="ARBA00022597"/>
    </source>
</evidence>
<dbReference type="GO" id="GO:0009279">
    <property type="term" value="C:cell outer membrane"/>
    <property type="evidence" value="ECO:0007669"/>
    <property type="project" value="UniProtKB-SubCell"/>
</dbReference>
<dbReference type="InterPro" id="IPR049712">
    <property type="entry name" value="Poly_export"/>
</dbReference>
<sequence>MSRINSKMLKRYTLILILLAGFLSFSSCISTKKTTYLQDNEGKLDSVIQIQQLKKPYRIQTGDLLSIRVKALDQELVGMFNPVGEANPNATTEEAVYFDGFTVDEHGNIRVPTLGEVNVLGYTEKEIREKIENLLLENYFRKEANLFVTVKLAGIRYTTLGEIGTGSQVIYKEKVTIMEAVANAGGISEYGDMENVKIIRQYPYGEEVHKIDLTDIDATKSEYYYIQPNDLILVNALPQKALGLGTTGLEIFRTGVTILSFVTTTILLFSRI</sequence>
<evidence type="ECO:0000256" key="3">
    <source>
        <dbReference type="ARBA" id="ARBA00022448"/>
    </source>
</evidence>
<dbReference type="GO" id="GO:0046930">
    <property type="term" value="C:pore complex"/>
    <property type="evidence" value="ECO:0007669"/>
    <property type="project" value="UniProtKB-KW"/>
</dbReference>
<evidence type="ECO:0000256" key="7">
    <source>
        <dbReference type="ARBA" id="ARBA00022729"/>
    </source>
</evidence>
<dbReference type="PROSITE" id="PS51257">
    <property type="entry name" value="PROKAR_LIPOPROTEIN"/>
    <property type="match status" value="1"/>
</dbReference>
<protein>
    <submittedName>
        <fullName evidence="17">Polysaccharide export outer membrane protein</fullName>
    </submittedName>
</protein>
<keyword evidence="5" id="KW-0762">Sugar transport</keyword>
<evidence type="ECO:0000256" key="14">
    <source>
        <dbReference type="ARBA" id="ARBA00023288"/>
    </source>
</evidence>
<evidence type="ECO:0000259" key="16">
    <source>
        <dbReference type="Pfam" id="PF22461"/>
    </source>
</evidence>
<gene>
    <name evidence="17" type="ORF">SAMN05660776_1995</name>
</gene>
<keyword evidence="11" id="KW-0472">Membrane</keyword>
<dbReference type="Proteomes" id="UP000190230">
    <property type="component" value="Unassembled WGS sequence"/>
</dbReference>
<evidence type="ECO:0000256" key="4">
    <source>
        <dbReference type="ARBA" id="ARBA00022452"/>
    </source>
</evidence>
<comment type="similarity">
    <text evidence="2">Belongs to the BexD/CtrA/VexA family.</text>
</comment>
<dbReference type="EMBL" id="FUYY01000003">
    <property type="protein sequence ID" value="SKB59913.1"/>
    <property type="molecule type" value="Genomic_DNA"/>
</dbReference>
<evidence type="ECO:0000256" key="13">
    <source>
        <dbReference type="ARBA" id="ARBA00023237"/>
    </source>
</evidence>
<keyword evidence="14" id="KW-0449">Lipoprotein</keyword>
<evidence type="ECO:0000313" key="17">
    <source>
        <dbReference type="EMBL" id="SKB59913.1"/>
    </source>
</evidence>
<dbReference type="Pfam" id="PF22461">
    <property type="entry name" value="SLBB_2"/>
    <property type="match status" value="1"/>
</dbReference>
<name>A0A1T5CKP2_9FLAO</name>
<evidence type="ECO:0000256" key="8">
    <source>
        <dbReference type="ARBA" id="ARBA00023047"/>
    </source>
</evidence>
<dbReference type="Gene3D" id="3.30.1950.10">
    <property type="entry name" value="wza like domain"/>
    <property type="match status" value="1"/>
</dbReference>
<dbReference type="GO" id="GO:0015288">
    <property type="term" value="F:porin activity"/>
    <property type="evidence" value="ECO:0007669"/>
    <property type="project" value="UniProtKB-KW"/>
</dbReference>
<keyword evidence="13" id="KW-0998">Cell outer membrane</keyword>
<accession>A0A1T5CKP2</accession>
<dbReference type="Gene3D" id="3.10.560.10">
    <property type="entry name" value="Outer membrane lipoprotein wza domain like"/>
    <property type="match status" value="1"/>
</dbReference>
<evidence type="ECO:0000259" key="15">
    <source>
        <dbReference type="Pfam" id="PF02563"/>
    </source>
</evidence>
<keyword evidence="4" id="KW-1134">Transmembrane beta strand</keyword>
<keyword evidence="12" id="KW-0564">Palmitate</keyword>
<keyword evidence="3" id="KW-0813">Transport</keyword>
<keyword evidence="9" id="KW-0406">Ion transport</keyword>
<dbReference type="PANTHER" id="PTHR33619:SF3">
    <property type="entry name" value="POLYSACCHARIDE EXPORT PROTEIN GFCE-RELATED"/>
    <property type="match status" value="1"/>
</dbReference>
<evidence type="ECO:0000256" key="10">
    <source>
        <dbReference type="ARBA" id="ARBA00023114"/>
    </source>
</evidence>
<keyword evidence="8" id="KW-0625">Polysaccharide transport</keyword>
<keyword evidence="10" id="KW-0626">Porin</keyword>
<comment type="subcellular location">
    <subcellularLocation>
        <location evidence="1">Cell outer membrane</location>
        <topology evidence="1">Multi-pass membrane protein</topology>
    </subcellularLocation>
</comment>
<dbReference type="PANTHER" id="PTHR33619">
    <property type="entry name" value="POLYSACCHARIDE EXPORT PROTEIN GFCE-RELATED"/>
    <property type="match status" value="1"/>
</dbReference>
<evidence type="ECO:0000256" key="12">
    <source>
        <dbReference type="ARBA" id="ARBA00023139"/>
    </source>
</evidence>
<reference evidence="18" key="1">
    <citation type="submission" date="2017-02" db="EMBL/GenBank/DDBJ databases">
        <authorList>
            <person name="Varghese N."/>
            <person name="Submissions S."/>
        </authorList>
    </citation>
    <scope>NUCLEOTIDE SEQUENCE [LARGE SCALE GENOMIC DNA]</scope>
    <source>
        <strain evidence="18">DSM 23405</strain>
    </source>
</reference>